<accession>A0ACC3D703</accession>
<evidence type="ECO:0000313" key="1">
    <source>
        <dbReference type="EMBL" id="KAK3062692.1"/>
    </source>
</evidence>
<organism evidence="1 2">
    <name type="scientific">Coniosporium uncinatum</name>
    <dbReference type="NCBI Taxonomy" id="93489"/>
    <lineage>
        <taxon>Eukaryota</taxon>
        <taxon>Fungi</taxon>
        <taxon>Dikarya</taxon>
        <taxon>Ascomycota</taxon>
        <taxon>Pezizomycotina</taxon>
        <taxon>Dothideomycetes</taxon>
        <taxon>Dothideomycetes incertae sedis</taxon>
        <taxon>Coniosporium</taxon>
    </lineage>
</organism>
<evidence type="ECO:0000313" key="2">
    <source>
        <dbReference type="Proteomes" id="UP001186974"/>
    </source>
</evidence>
<reference evidence="1" key="1">
    <citation type="submission" date="2024-09" db="EMBL/GenBank/DDBJ databases">
        <title>Black Yeasts Isolated from many extreme environments.</title>
        <authorList>
            <person name="Coleine C."/>
            <person name="Stajich J.E."/>
            <person name="Selbmann L."/>
        </authorList>
    </citation>
    <scope>NUCLEOTIDE SEQUENCE</scope>
    <source>
        <strain evidence="1">CCFEE 5737</strain>
    </source>
</reference>
<dbReference type="Proteomes" id="UP001186974">
    <property type="component" value="Unassembled WGS sequence"/>
</dbReference>
<dbReference type="EMBL" id="JAWDJW010007169">
    <property type="protein sequence ID" value="KAK3062692.1"/>
    <property type="molecule type" value="Genomic_DNA"/>
</dbReference>
<gene>
    <name evidence="1" type="ORF">LTS18_003546</name>
</gene>
<sequence>MRNIDRPKSPLKLVKSSTIDSLNQFSSHWGNRPESSVAVHTPHKGPSKLEIIRRKQAALRRRRDPEKPNNHWSLNARRASEHYPIKQFRLGHVRGLPQKRATESLSVSGQPEMRQIDPFRGHLIHLSDEDAQESDRRRLLTRSFTHDTLDSIDAAFSSAERLETPPSQRGSGALGQELMTAEEYLRETACSPEEDRNEWCTAQDYLFETRFDKATTPTTEWDAELDDLRDRAERERPSCVVPGHFHAADTDWEREQLLGISGSQSQDELDEDIEHLMRAKHEARYGSGDDNALGEIHDRASPHSDLSGREKAVDEFEMLDPEQSEILRRKATMGDEQEAVEQEHGYKEALSHWQGSDEDIEDFISVGEEKTPSA</sequence>
<name>A0ACC3D703_9PEZI</name>
<protein>
    <submittedName>
        <fullName evidence="1">Uncharacterized protein</fullName>
    </submittedName>
</protein>
<comment type="caution">
    <text evidence="1">The sequence shown here is derived from an EMBL/GenBank/DDBJ whole genome shotgun (WGS) entry which is preliminary data.</text>
</comment>
<proteinExistence type="predicted"/>
<keyword evidence="2" id="KW-1185">Reference proteome</keyword>